<evidence type="ECO:0000313" key="2">
    <source>
        <dbReference type="Proteomes" id="UP000005546"/>
    </source>
</evidence>
<dbReference type="HOGENOM" id="CLU_2992601_0_0_10"/>
<dbReference type="STRING" id="762982.HMPREF9442_01903"/>
<proteinExistence type="predicted"/>
<keyword evidence="2" id="KW-1185">Reference proteome</keyword>
<name>F3QUN0_9BACT</name>
<reference evidence="1 2" key="1">
    <citation type="submission" date="2011-02" db="EMBL/GenBank/DDBJ databases">
        <authorList>
            <person name="Weinstock G."/>
            <person name="Sodergren E."/>
            <person name="Clifton S."/>
            <person name="Fulton L."/>
            <person name="Fulton B."/>
            <person name="Courtney L."/>
            <person name="Fronick C."/>
            <person name="Harrison M."/>
            <person name="Strong C."/>
            <person name="Farmer C."/>
            <person name="Delahaunty K."/>
            <person name="Markovic C."/>
            <person name="Hall O."/>
            <person name="Minx P."/>
            <person name="Tomlinson C."/>
            <person name="Mitreva M."/>
            <person name="Hou S."/>
            <person name="Chen J."/>
            <person name="Wollam A."/>
            <person name="Pepin K.H."/>
            <person name="Johnson M."/>
            <person name="Bhonagiri V."/>
            <person name="Zhang X."/>
            <person name="Suruliraj S."/>
            <person name="Warren W."/>
            <person name="Chinwalla A."/>
            <person name="Mardis E.R."/>
            <person name="Wilson R.K."/>
        </authorList>
    </citation>
    <scope>NUCLEOTIDE SEQUENCE [LARGE SCALE GENOMIC DNA]</scope>
    <source>
        <strain evidence="1 2">YIT 11841</strain>
    </source>
</reference>
<dbReference type="AlphaFoldDB" id="F3QUN0"/>
<comment type="caution">
    <text evidence="1">The sequence shown here is derived from an EMBL/GenBank/DDBJ whole genome shotgun (WGS) entry which is preliminary data.</text>
</comment>
<dbReference type="Proteomes" id="UP000005546">
    <property type="component" value="Unassembled WGS sequence"/>
</dbReference>
<dbReference type="EMBL" id="AFBR01000053">
    <property type="protein sequence ID" value="EGG53692.1"/>
    <property type="molecule type" value="Genomic_DNA"/>
</dbReference>
<accession>F3QUN0</accession>
<evidence type="ECO:0000313" key="1">
    <source>
        <dbReference type="EMBL" id="EGG53692.1"/>
    </source>
</evidence>
<sequence>MKYPIRKYDDKLIQIYGFQQNNIVNIARNKYSFIKQNRMYQKSKFSCLQSDNHGLHS</sequence>
<gene>
    <name evidence="1" type="ORF">HMPREF9442_01903</name>
</gene>
<organism evidence="1 2">
    <name type="scientific">Paraprevotella xylaniphila YIT 11841</name>
    <dbReference type="NCBI Taxonomy" id="762982"/>
    <lineage>
        <taxon>Bacteria</taxon>
        <taxon>Pseudomonadati</taxon>
        <taxon>Bacteroidota</taxon>
        <taxon>Bacteroidia</taxon>
        <taxon>Bacteroidales</taxon>
        <taxon>Prevotellaceae</taxon>
        <taxon>Paraprevotella</taxon>
    </lineage>
</organism>
<protein>
    <submittedName>
        <fullName evidence="1">Uncharacterized protein</fullName>
    </submittedName>
</protein>